<evidence type="ECO:0000256" key="7">
    <source>
        <dbReference type="ARBA" id="ARBA00022840"/>
    </source>
</evidence>
<evidence type="ECO:0000256" key="4">
    <source>
        <dbReference type="ARBA" id="ARBA00022741"/>
    </source>
</evidence>
<dbReference type="PANTHER" id="PTHR43152:SF3">
    <property type="entry name" value="UVRABC SYSTEM PROTEIN A"/>
    <property type="match status" value="1"/>
</dbReference>
<name>A0A2M8S5D9_9PAST</name>
<evidence type="ECO:0000313" key="14">
    <source>
        <dbReference type="EMBL" id="PJG86347.1"/>
    </source>
</evidence>
<protein>
    <recommendedName>
        <fullName evidence="12">UvrABC system protein A</fullName>
    </recommendedName>
    <alternativeName>
        <fullName evidence="13">Excinuclease ABC subunit A</fullName>
    </alternativeName>
</protein>
<comment type="subcellular location">
    <subcellularLocation>
        <location evidence="1">Cytoplasm</location>
    </subcellularLocation>
</comment>
<gene>
    <name evidence="14" type="ORF">CVP05_00605</name>
</gene>
<keyword evidence="8" id="KW-0267">Excision nuclease</keyword>
<evidence type="ECO:0000256" key="11">
    <source>
        <dbReference type="ARBA" id="ARBA00038000"/>
    </source>
</evidence>
<evidence type="ECO:0000256" key="8">
    <source>
        <dbReference type="ARBA" id="ARBA00022881"/>
    </source>
</evidence>
<dbReference type="OrthoDB" id="9809851at2"/>
<evidence type="ECO:0000313" key="15">
    <source>
        <dbReference type="Proteomes" id="UP000229329"/>
    </source>
</evidence>
<dbReference type="GO" id="GO:0004518">
    <property type="term" value="F:nuclease activity"/>
    <property type="evidence" value="ECO:0007669"/>
    <property type="project" value="UniProtKB-KW"/>
</dbReference>
<keyword evidence="4" id="KW-0547">Nucleotide-binding</keyword>
<evidence type="ECO:0000256" key="9">
    <source>
        <dbReference type="ARBA" id="ARBA00023125"/>
    </source>
</evidence>
<comment type="caution">
    <text evidence="14">The sequence shown here is derived from an EMBL/GenBank/DDBJ whole genome shotgun (WGS) entry which is preliminary data.</text>
</comment>
<dbReference type="RefSeq" id="WP_100287623.1">
    <property type="nucleotide sequence ID" value="NZ_PHHA01000002.1"/>
</dbReference>
<evidence type="ECO:0000256" key="10">
    <source>
        <dbReference type="ARBA" id="ARBA00023204"/>
    </source>
</evidence>
<dbReference type="PANTHER" id="PTHR43152">
    <property type="entry name" value="UVRABC SYSTEM PROTEIN A"/>
    <property type="match status" value="1"/>
</dbReference>
<keyword evidence="6" id="KW-0228">DNA excision</keyword>
<dbReference type="SUPFAM" id="SSF52540">
    <property type="entry name" value="P-loop containing nucleoside triphosphate hydrolases"/>
    <property type="match status" value="1"/>
</dbReference>
<evidence type="ECO:0000256" key="12">
    <source>
        <dbReference type="ARBA" id="ARBA00039316"/>
    </source>
</evidence>
<keyword evidence="5" id="KW-0227">DNA damage</keyword>
<evidence type="ECO:0000256" key="2">
    <source>
        <dbReference type="ARBA" id="ARBA00022490"/>
    </source>
</evidence>
<evidence type="ECO:0000256" key="3">
    <source>
        <dbReference type="ARBA" id="ARBA00022737"/>
    </source>
</evidence>
<dbReference type="GO" id="GO:0005737">
    <property type="term" value="C:cytoplasm"/>
    <property type="evidence" value="ECO:0007669"/>
    <property type="project" value="UniProtKB-SubCell"/>
</dbReference>
<dbReference type="Gene3D" id="3.40.50.300">
    <property type="entry name" value="P-loop containing nucleotide triphosphate hydrolases"/>
    <property type="match status" value="1"/>
</dbReference>
<dbReference type="GO" id="GO:0005524">
    <property type="term" value="F:ATP binding"/>
    <property type="evidence" value="ECO:0007669"/>
    <property type="project" value="UniProtKB-KW"/>
</dbReference>
<accession>A0A2M8S5D9</accession>
<reference evidence="14 15" key="1">
    <citation type="submission" date="2017-11" db="EMBL/GenBank/DDBJ databases">
        <title>Reclassification of Bisgaard taxon 7 as Conservatibacter flavescens gen. nov., sp. nov.</title>
        <authorList>
            <person name="Christensen H."/>
        </authorList>
    </citation>
    <scope>NUCLEOTIDE SEQUENCE [LARGE SCALE GENOMIC DNA]</scope>
    <source>
        <strain evidence="14 15">7_4</strain>
    </source>
</reference>
<sequence>MFSDGISLTFHKRAVDFGGLFTSLNAILTAQKPIKITLKHLILHYQDIARLLALLQQITARGNTVIIIEHHLELIVAADYIIEMGESGGSQGGWVIFSGTAQEMLVGEESVTAEYLREGVWEGEEKPSERFFRRLK</sequence>
<dbReference type="GO" id="GO:0003677">
    <property type="term" value="F:DNA binding"/>
    <property type="evidence" value="ECO:0007669"/>
    <property type="project" value="UniProtKB-KW"/>
</dbReference>
<evidence type="ECO:0000256" key="1">
    <source>
        <dbReference type="ARBA" id="ARBA00004496"/>
    </source>
</evidence>
<dbReference type="InterPro" id="IPR027417">
    <property type="entry name" value="P-loop_NTPase"/>
</dbReference>
<dbReference type="Proteomes" id="UP000229329">
    <property type="component" value="Unassembled WGS sequence"/>
</dbReference>
<keyword evidence="7" id="KW-0067">ATP-binding</keyword>
<keyword evidence="15" id="KW-1185">Reference proteome</keyword>
<comment type="similarity">
    <text evidence="11">Belongs to the ABC transporter superfamily. UvrA family.</text>
</comment>
<dbReference type="EMBL" id="PHHA01000002">
    <property type="protein sequence ID" value="PJG86347.1"/>
    <property type="molecule type" value="Genomic_DNA"/>
</dbReference>
<evidence type="ECO:0000256" key="5">
    <source>
        <dbReference type="ARBA" id="ARBA00022763"/>
    </source>
</evidence>
<keyword evidence="2" id="KW-0963">Cytoplasm</keyword>
<dbReference type="GO" id="GO:0006281">
    <property type="term" value="P:DNA repair"/>
    <property type="evidence" value="ECO:0007669"/>
    <property type="project" value="UniProtKB-KW"/>
</dbReference>
<keyword evidence="9" id="KW-0238">DNA-binding</keyword>
<proteinExistence type="inferred from homology"/>
<evidence type="ECO:0000256" key="13">
    <source>
        <dbReference type="ARBA" id="ARBA00042156"/>
    </source>
</evidence>
<dbReference type="AlphaFoldDB" id="A0A2M8S5D9"/>
<evidence type="ECO:0000256" key="6">
    <source>
        <dbReference type="ARBA" id="ARBA00022769"/>
    </source>
</evidence>
<organism evidence="14 15">
    <name type="scientific">Conservatibacter flavescens</name>
    <dbReference type="NCBI Taxonomy" id="28161"/>
    <lineage>
        <taxon>Bacteria</taxon>
        <taxon>Pseudomonadati</taxon>
        <taxon>Pseudomonadota</taxon>
        <taxon>Gammaproteobacteria</taxon>
        <taxon>Pasteurellales</taxon>
        <taxon>Pasteurellaceae</taxon>
        <taxon>Conservatibacter</taxon>
    </lineage>
</organism>
<keyword evidence="10" id="KW-0234">DNA repair</keyword>
<keyword evidence="3" id="KW-0677">Repeat</keyword>